<keyword evidence="15" id="KW-1185">Reference proteome</keyword>
<feature type="compositionally biased region" description="Basic residues" evidence="10">
    <location>
        <begin position="568"/>
        <end position="580"/>
    </location>
</feature>
<dbReference type="Pfam" id="PF00270">
    <property type="entry name" value="DEAD"/>
    <property type="match status" value="1"/>
</dbReference>
<dbReference type="SMART" id="SM00487">
    <property type="entry name" value="DEXDc"/>
    <property type="match status" value="1"/>
</dbReference>
<evidence type="ECO:0000259" key="12">
    <source>
        <dbReference type="PROSITE" id="PS51194"/>
    </source>
</evidence>
<dbReference type="PROSITE" id="PS51194">
    <property type="entry name" value="HELICASE_CTER"/>
    <property type="match status" value="1"/>
</dbReference>
<keyword evidence="3 9" id="KW-0547">Nucleotide-binding</keyword>
<sequence length="580" mass="62408">MSAIEKLGFETPTPIQAEAIPPLLDGCDIVGVAQTGTGKTAAFGLPMLAHLDPSEPRVQAIVLAPTRELAVQSGDAIASFAADLPDITVVTVYGGAPYPPQIRALKNGAQIVVGTPGRVIDLIEKDVLHLDQVKVLVLDEADEMLRMGFAEDVETIASAAPQPGERITALFSATMPPAIQRVAQQHLIEPIRVEIAPQSSTVDTVEQTYAILGFRHKKEALARVLSTADADAAIVFVRTRVDVDDVSSDLTRRGFKASGLSGDVSQAERERIIARLRDGSLDVLVATDVAARGLDVERIGLVVNYDVPREAEAYVHRIGRTGRAGRTGRSLTFFTPKERFRLKQIEKLTGTHMTQAGIPTLRDVASHTGKQLLAEVAPRLERGHLDLYEELLETVTQQLGLDYPQVAAALLANAVGDTGENRDAAQHADEDFANGSFETGGKKRKGRGSRAGTRVEPTGSGRRYRVEVGRKDGVKPGAIVGAITGEAGLSGDDLGRIEIFPTFSLVDIAGELPASALRKIARATVAGRRLRIREDTGPEPSDSAHRKHRGKSKSFSDRGGRGFDRSAHRAKRRSFKNGRR</sequence>
<dbReference type="Pfam" id="PF25399">
    <property type="entry name" value="DeaD_dimer"/>
    <property type="match status" value="1"/>
</dbReference>
<dbReference type="PANTHER" id="PTHR47963">
    <property type="entry name" value="DEAD-BOX ATP-DEPENDENT RNA HELICASE 47, MITOCHONDRIAL"/>
    <property type="match status" value="1"/>
</dbReference>
<dbReference type="RefSeq" id="WP_313273802.1">
    <property type="nucleotide sequence ID" value="NZ_JASXSX010000001.1"/>
</dbReference>
<feature type="compositionally biased region" description="Basic and acidic residues" evidence="10">
    <location>
        <begin position="554"/>
        <end position="567"/>
    </location>
</feature>
<keyword evidence="5 9" id="KW-0347">Helicase</keyword>
<dbReference type="InterPro" id="IPR044742">
    <property type="entry name" value="DEAD/DEAH_RhlB"/>
</dbReference>
<reference evidence="14 15" key="1">
    <citation type="submission" date="2023-06" db="EMBL/GenBank/DDBJ databases">
        <title>Draft genome sequence of Gleimia hominis type strain CCUG 57540T.</title>
        <authorList>
            <person name="Salva-Serra F."/>
            <person name="Cardew S."/>
            <person name="Jensie Markopoulos S."/>
            <person name="Ohlen M."/>
            <person name="Inganas E."/>
            <person name="Svensson-Stadler L."/>
            <person name="Moore E.R.B."/>
        </authorList>
    </citation>
    <scope>NUCLEOTIDE SEQUENCE [LARGE SCALE GENOMIC DNA]</scope>
    <source>
        <strain evidence="14 15">CCUG 57540</strain>
    </source>
</reference>
<dbReference type="CDD" id="cd00268">
    <property type="entry name" value="DEADc"/>
    <property type="match status" value="1"/>
</dbReference>
<evidence type="ECO:0000259" key="11">
    <source>
        <dbReference type="PROSITE" id="PS51192"/>
    </source>
</evidence>
<dbReference type="Gene3D" id="3.40.50.300">
    <property type="entry name" value="P-loop containing nucleotide triphosphate hydrolases"/>
    <property type="match status" value="2"/>
</dbReference>
<dbReference type="PROSITE" id="PS51192">
    <property type="entry name" value="HELICASE_ATP_BIND_1"/>
    <property type="match status" value="1"/>
</dbReference>
<evidence type="ECO:0000256" key="3">
    <source>
        <dbReference type="ARBA" id="ARBA00022741"/>
    </source>
</evidence>
<evidence type="ECO:0000256" key="9">
    <source>
        <dbReference type="RuleBase" id="RU000492"/>
    </source>
</evidence>
<protein>
    <recommendedName>
        <fullName evidence="1">RNA helicase</fullName>
        <ecNumber evidence="1">3.6.4.13</ecNumber>
    </recommendedName>
</protein>
<evidence type="ECO:0000256" key="10">
    <source>
        <dbReference type="SAM" id="MobiDB-lite"/>
    </source>
</evidence>
<keyword evidence="4 9" id="KW-0378">Hydrolase</keyword>
<feature type="domain" description="Helicase C-terminal" evidence="12">
    <location>
        <begin position="220"/>
        <end position="365"/>
    </location>
</feature>
<keyword evidence="7" id="KW-0346">Stress response</keyword>
<dbReference type="Pfam" id="PF03880">
    <property type="entry name" value="DbpA"/>
    <property type="match status" value="1"/>
</dbReference>
<dbReference type="PROSITE" id="PS51195">
    <property type="entry name" value="Q_MOTIF"/>
    <property type="match status" value="1"/>
</dbReference>
<name>A0ABU3IBR1_9ACTO</name>
<gene>
    <name evidence="14" type="ORF">QS713_06375</name>
</gene>
<dbReference type="InterPro" id="IPR005580">
    <property type="entry name" value="DbpA/CsdA_RNA-bd_dom"/>
</dbReference>
<comment type="similarity">
    <text evidence="9">Belongs to the DEAD box helicase family.</text>
</comment>
<dbReference type="InterPro" id="IPR014014">
    <property type="entry name" value="RNA_helicase_DEAD_Q_motif"/>
</dbReference>
<dbReference type="EC" id="3.6.4.13" evidence="1"/>
<feature type="compositionally biased region" description="Basic and acidic residues" evidence="10">
    <location>
        <begin position="421"/>
        <end position="430"/>
    </location>
</feature>
<evidence type="ECO:0000256" key="5">
    <source>
        <dbReference type="ARBA" id="ARBA00022806"/>
    </source>
</evidence>
<dbReference type="InterPro" id="IPR027417">
    <property type="entry name" value="P-loop_NTPase"/>
</dbReference>
<dbReference type="GO" id="GO:0004386">
    <property type="term" value="F:helicase activity"/>
    <property type="evidence" value="ECO:0007669"/>
    <property type="project" value="UniProtKB-KW"/>
</dbReference>
<dbReference type="Gene3D" id="3.30.70.330">
    <property type="match status" value="1"/>
</dbReference>
<feature type="region of interest" description="Disordered" evidence="10">
    <location>
        <begin position="531"/>
        <end position="580"/>
    </location>
</feature>
<dbReference type="InterPro" id="IPR014001">
    <property type="entry name" value="Helicase_ATP-bd"/>
</dbReference>
<dbReference type="Proteomes" id="UP001247542">
    <property type="component" value="Unassembled WGS sequence"/>
</dbReference>
<proteinExistence type="inferred from homology"/>
<dbReference type="PANTHER" id="PTHR47963:SF8">
    <property type="entry name" value="ATP-DEPENDENT RNA HELICASE DEAD"/>
    <property type="match status" value="1"/>
</dbReference>
<dbReference type="InterPro" id="IPR011545">
    <property type="entry name" value="DEAD/DEAH_box_helicase_dom"/>
</dbReference>
<feature type="domain" description="Helicase ATP-binding" evidence="11">
    <location>
        <begin position="20"/>
        <end position="193"/>
    </location>
</feature>
<dbReference type="SMART" id="SM00490">
    <property type="entry name" value="HELICc"/>
    <property type="match status" value="1"/>
</dbReference>
<dbReference type="CDD" id="cd18787">
    <property type="entry name" value="SF2_C_DEAD"/>
    <property type="match status" value="1"/>
</dbReference>
<dbReference type="SUPFAM" id="SSF52540">
    <property type="entry name" value="P-loop containing nucleoside triphosphate hydrolases"/>
    <property type="match status" value="1"/>
</dbReference>
<evidence type="ECO:0000256" key="6">
    <source>
        <dbReference type="ARBA" id="ARBA00022840"/>
    </source>
</evidence>
<feature type="region of interest" description="Disordered" evidence="10">
    <location>
        <begin position="421"/>
        <end position="461"/>
    </location>
</feature>
<evidence type="ECO:0000259" key="13">
    <source>
        <dbReference type="PROSITE" id="PS51195"/>
    </source>
</evidence>
<dbReference type="EMBL" id="JASXSX010000001">
    <property type="protein sequence ID" value="MDT3767688.1"/>
    <property type="molecule type" value="Genomic_DNA"/>
</dbReference>
<dbReference type="GO" id="GO:0016787">
    <property type="term" value="F:hydrolase activity"/>
    <property type="evidence" value="ECO:0007669"/>
    <property type="project" value="UniProtKB-KW"/>
</dbReference>
<dbReference type="PROSITE" id="PS00039">
    <property type="entry name" value="DEAD_ATP_HELICASE"/>
    <property type="match status" value="1"/>
</dbReference>
<evidence type="ECO:0000256" key="4">
    <source>
        <dbReference type="ARBA" id="ARBA00022801"/>
    </source>
</evidence>
<feature type="short sequence motif" description="Q motif" evidence="8">
    <location>
        <begin position="1"/>
        <end position="17"/>
    </location>
</feature>
<evidence type="ECO:0000256" key="8">
    <source>
        <dbReference type="PROSITE-ProRule" id="PRU00552"/>
    </source>
</evidence>
<keyword evidence="6 9" id="KW-0067">ATP-binding</keyword>
<accession>A0ABU3IBR1</accession>
<dbReference type="InterPro" id="IPR001650">
    <property type="entry name" value="Helicase_C-like"/>
</dbReference>
<comment type="caution">
    <text evidence="14">The sequence shown here is derived from an EMBL/GenBank/DDBJ whole genome shotgun (WGS) entry which is preliminary data.</text>
</comment>
<feature type="domain" description="DEAD-box RNA helicase Q" evidence="13">
    <location>
        <begin position="1"/>
        <end position="17"/>
    </location>
</feature>
<dbReference type="InterPro" id="IPR057325">
    <property type="entry name" value="DeaD_dimer"/>
</dbReference>
<evidence type="ECO:0000313" key="15">
    <source>
        <dbReference type="Proteomes" id="UP001247542"/>
    </source>
</evidence>
<dbReference type="InterPro" id="IPR012677">
    <property type="entry name" value="Nucleotide-bd_a/b_plait_sf"/>
</dbReference>
<evidence type="ECO:0000256" key="2">
    <source>
        <dbReference type="ARBA" id="ARBA00022490"/>
    </source>
</evidence>
<keyword evidence="2" id="KW-0963">Cytoplasm</keyword>
<evidence type="ECO:0000256" key="1">
    <source>
        <dbReference type="ARBA" id="ARBA00012552"/>
    </source>
</evidence>
<organism evidence="14 15">
    <name type="scientific">Gleimia hominis</name>
    <dbReference type="NCBI Taxonomy" id="595468"/>
    <lineage>
        <taxon>Bacteria</taxon>
        <taxon>Bacillati</taxon>
        <taxon>Actinomycetota</taxon>
        <taxon>Actinomycetes</taxon>
        <taxon>Actinomycetales</taxon>
        <taxon>Actinomycetaceae</taxon>
        <taxon>Gleimia</taxon>
    </lineage>
</organism>
<dbReference type="Pfam" id="PF00271">
    <property type="entry name" value="Helicase_C"/>
    <property type="match status" value="1"/>
</dbReference>
<dbReference type="InterPro" id="IPR050547">
    <property type="entry name" value="DEAD_box_RNA_helicases"/>
</dbReference>
<dbReference type="InterPro" id="IPR000629">
    <property type="entry name" value="RNA-helicase_DEAD-box_CS"/>
</dbReference>
<evidence type="ECO:0000313" key="14">
    <source>
        <dbReference type="EMBL" id="MDT3767688.1"/>
    </source>
</evidence>
<evidence type="ECO:0000256" key="7">
    <source>
        <dbReference type="ARBA" id="ARBA00023016"/>
    </source>
</evidence>